<dbReference type="PANTHER" id="PTHR13115">
    <property type="entry name" value="RNA POLYMERASE-ASSOCIATED PROTEIN RTF1 HOMOLOG"/>
    <property type="match status" value="1"/>
</dbReference>
<feature type="compositionally biased region" description="Low complexity" evidence="9">
    <location>
        <begin position="1519"/>
        <end position="1536"/>
    </location>
</feature>
<feature type="compositionally biased region" description="Polar residues" evidence="9">
    <location>
        <begin position="1482"/>
        <end position="1503"/>
    </location>
</feature>
<feature type="compositionally biased region" description="Acidic residues" evidence="9">
    <location>
        <begin position="459"/>
        <end position="472"/>
    </location>
</feature>
<keyword evidence="16" id="KW-1185">Reference proteome</keyword>
<feature type="domain" description="Plus3" evidence="13">
    <location>
        <begin position="1060"/>
        <end position="1192"/>
    </location>
</feature>
<dbReference type="InterPro" id="IPR011011">
    <property type="entry name" value="Znf_FYVE_PHD"/>
</dbReference>
<dbReference type="PROSITE" id="PS50103">
    <property type="entry name" value="ZF_C3H1"/>
    <property type="match status" value="1"/>
</dbReference>
<dbReference type="Gene3D" id="1.10.245.10">
    <property type="entry name" value="SWIB/MDM2 domain"/>
    <property type="match status" value="1"/>
</dbReference>
<name>A0ABQ8BWG4_BRANA</name>
<dbReference type="InterPro" id="IPR013083">
    <property type="entry name" value="Znf_RING/FYVE/PHD"/>
</dbReference>
<dbReference type="InterPro" id="IPR004343">
    <property type="entry name" value="Plus-3_dom"/>
</dbReference>
<feature type="domain" description="C3H1-type" evidence="11">
    <location>
        <begin position="1860"/>
        <end position="1886"/>
    </location>
</feature>
<feature type="compositionally biased region" description="Polar residues" evidence="9">
    <location>
        <begin position="1298"/>
        <end position="1317"/>
    </location>
</feature>
<dbReference type="InterPro" id="IPR036128">
    <property type="entry name" value="Plus3-like_sf"/>
</dbReference>
<feature type="compositionally biased region" description="Low complexity" evidence="9">
    <location>
        <begin position="596"/>
        <end position="605"/>
    </location>
</feature>
<feature type="compositionally biased region" description="Basic and acidic residues" evidence="9">
    <location>
        <begin position="1631"/>
        <end position="1641"/>
    </location>
</feature>
<reference evidence="15 16" key="1">
    <citation type="submission" date="2021-05" db="EMBL/GenBank/DDBJ databases">
        <title>Genome Assembly of Synthetic Allotetraploid Brassica napus Reveals Homoeologous Exchanges between Subgenomes.</title>
        <authorList>
            <person name="Davis J.T."/>
        </authorList>
    </citation>
    <scope>NUCLEOTIDE SEQUENCE [LARGE SCALE GENOMIC DNA]</scope>
    <source>
        <strain evidence="16">cv. Da-Ae</strain>
        <tissue evidence="15">Seedling</tissue>
    </source>
</reference>
<feature type="compositionally biased region" description="Acidic residues" evidence="9">
    <location>
        <begin position="152"/>
        <end position="162"/>
    </location>
</feature>
<dbReference type="EMBL" id="JAGKQM010000009">
    <property type="protein sequence ID" value="KAH0909146.1"/>
    <property type="molecule type" value="Genomic_DNA"/>
</dbReference>
<protein>
    <recommendedName>
        <fullName evidence="17">Zinc finger CCCH domain-containing protein 19</fullName>
    </recommendedName>
</protein>
<feature type="compositionally biased region" description="Polar residues" evidence="9">
    <location>
        <begin position="1681"/>
        <end position="1718"/>
    </location>
</feature>
<feature type="compositionally biased region" description="Basic residues" evidence="9">
    <location>
        <begin position="1036"/>
        <end position="1051"/>
    </location>
</feature>
<evidence type="ECO:0000256" key="3">
    <source>
        <dbReference type="ARBA" id="ARBA00022771"/>
    </source>
</evidence>
<feature type="region of interest" description="Disordered" evidence="9">
    <location>
        <begin position="1786"/>
        <end position="1858"/>
    </location>
</feature>
<dbReference type="InterPro" id="IPR035445">
    <property type="entry name" value="GYF-like_dom_sf"/>
</dbReference>
<feature type="region of interest" description="Disordered" evidence="9">
    <location>
        <begin position="532"/>
        <end position="704"/>
    </location>
</feature>
<dbReference type="Pfam" id="PF03126">
    <property type="entry name" value="Plus-3"/>
    <property type="match status" value="1"/>
</dbReference>
<evidence type="ECO:0000256" key="2">
    <source>
        <dbReference type="ARBA" id="ARBA00022723"/>
    </source>
</evidence>
<comment type="subcellular location">
    <subcellularLocation>
        <location evidence="1">Nucleus</location>
    </subcellularLocation>
</comment>
<dbReference type="CDD" id="cd00072">
    <property type="entry name" value="GYF"/>
    <property type="match status" value="1"/>
</dbReference>
<dbReference type="SUPFAM" id="SSF57903">
    <property type="entry name" value="FYVE/PHD zinc finger"/>
    <property type="match status" value="1"/>
</dbReference>
<feature type="region of interest" description="Disordered" evidence="9">
    <location>
        <begin position="1482"/>
        <end position="1559"/>
    </location>
</feature>
<keyword evidence="6" id="KW-0804">Transcription</keyword>
<dbReference type="InterPro" id="IPR019835">
    <property type="entry name" value="SWIB_domain"/>
</dbReference>
<dbReference type="CDD" id="cd10567">
    <property type="entry name" value="SWIB-MDM2_like"/>
    <property type="match status" value="1"/>
</dbReference>
<feature type="region of interest" description="Disordered" evidence="9">
    <location>
        <begin position="404"/>
        <end position="431"/>
    </location>
</feature>
<feature type="compositionally biased region" description="Basic and acidic residues" evidence="9">
    <location>
        <begin position="293"/>
        <end position="303"/>
    </location>
</feature>
<evidence type="ECO:0000256" key="4">
    <source>
        <dbReference type="ARBA" id="ARBA00022833"/>
    </source>
</evidence>
<evidence type="ECO:0000256" key="9">
    <source>
        <dbReference type="SAM" id="MobiDB-lite"/>
    </source>
</evidence>
<feature type="compositionally biased region" description="Basic and acidic residues" evidence="9">
    <location>
        <begin position="1246"/>
        <end position="1260"/>
    </location>
</feature>
<dbReference type="PROSITE" id="PS50829">
    <property type="entry name" value="GYF"/>
    <property type="match status" value="1"/>
</dbReference>
<evidence type="ECO:0000259" key="14">
    <source>
        <dbReference type="PROSITE" id="PS51925"/>
    </source>
</evidence>
<feature type="region of interest" description="Disordered" evidence="9">
    <location>
        <begin position="1586"/>
        <end position="1718"/>
    </location>
</feature>
<dbReference type="SMART" id="SM00444">
    <property type="entry name" value="GYF"/>
    <property type="match status" value="1"/>
</dbReference>
<feature type="region of interest" description="Disordered" evidence="9">
    <location>
        <begin position="376"/>
        <end position="395"/>
    </location>
</feature>
<keyword evidence="5" id="KW-0805">Transcription regulation</keyword>
<proteinExistence type="predicted"/>
<dbReference type="InterPro" id="IPR000571">
    <property type="entry name" value="Znf_CCCH"/>
</dbReference>
<feature type="compositionally biased region" description="Pro residues" evidence="9">
    <location>
        <begin position="1396"/>
        <end position="1407"/>
    </location>
</feature>
<feature type="compositionally biased region" description="Polar residues" evidence="9">
    <location>
        <begin position="909"/>
        <end position="923"/>
    </location>
</feature>
<evidence type="ECO:0000256" key="7">
    <source>
        <dbReference type="ARBA" id="ARBA00023242"/>
    </source>
</evidence>
<evidence type="ECO:0000256" key="5">
    <source>
        <dbReference type="ARBA" id="ARBA00023015"/>
    </source>
</evidence>
<feature type="compositionally biased region" description="Acidic residues" evidence="9">
    <location>
        <begin position="485"/>
        <end position="504"/>
    </location>
</feature>
<dbReference type="PROSITE" id="PS50016">
    <property type="entry name" value="ZF_PHD_2"/>
    <property type="match status" value="1"/>
</dbReference>
<dbReference type="Gene3D" id="3.90.70.200">
    <property type="entry name" value="Plus-3 domain"/>
    <property type="match status" value="1"/>
</dbReference>
<feature type="domain" description="DM2" evidence="14">
    <location>
        <begin position="918"/>
        <end position="1001"/>
    </location>
</feature>
<evidence type="ECO:0000256" key="6">
    <source>
        <dbReference type="ARBA" id="ARBA00023163"/>
    </source>
</evidence>
<dbReference type="InterPro" id="IPR058668">
    <property type="entry name" value="NERD_dom"/>
</dbReference>
<evidence type="ECO:0008006" key="17">
    <source>
        <dbReference type="Google" id="ProtNLM"/>
    </source>
</evidence>
<accession>A0ABQ8BWG4</accession>
<keyword evidence="2 8" id="KW-0479">Metal-binding</keyword>
<feature type="region of interest" description="Disordered" evidence="9">
    <location>
        <begin position="286"/>
        <end position="364"/>
    </location>
</feature>
<dbReference type="SUPFAM" id="SSF55277">
    <property type="entry name" value="GYF domain"/>
    <property type="match status" value="1"/>
</dbReference>
<dbReference type="CDD" id="cd15568">
    <property type="entry name" value="PHD5_NSD"/>
    <property type="match status" value="1"/>
</dbReference>
<dbReference type="Gene3D" id="3.30.40.10">
    <property type="entry name" value="Zinc/RING finger domain, C3HC4 (zinc finger)"/>
    <property type="match status" value="1"/>
</dbReference>
<dbReference type="Pfam" id="PF02201">
    <property type="entry name" value="SWIB"/>
    <property type="match status" value="1"/>
</dbReference>
<dbReference type="CDD" id="cd19757">
    <property type="entry name" value="Bbox1"/>
    <property type="match status" value="1"/>
</dbReference>
<feature type="region of interest" description="Disordered" evidence="9">
    <location>
        <begin position="443"/>
        <end position="519"/>
    </location>
</feature>
<comment type="caution">
    <text evidence="15">The sequence shown here is derived from an EMBL/GenBank/DDBJ whole genome shotgun (WGS) entry which is preliminary data.</text>
</comment>
<dbReference type="InterPro" id="IPR001965">
    <property type="entry name" value="Znf_PHD"/>
</dbReference>
<dbReference type="PROSITE" id="PS01359">
    <property type="entry name" value="ZF_PHD_1"/>
    <property type="match status" value="1"/>
</dbReference>
<dbReference type="InterPro" id="IPR003121">
    <property type="entry name" value="SWIB_MDM2_domain"/>
</dbReference>
<dbReference type="Gene3D" id="3.30.1490.40">
    <property type="match status" value="1"/>
</dbReference>
<dbReference type="SUPFAM" id="SSF159042">
    <property type="entry name" value="Plus3-like"/>
    <property type="match status" value="1"/>
</dbReference>
<evidence type="ECO:0000313" key="15">
    <source>
        <dbReference type="EMBL" id="KAH0909146.1"/>
    </source>
</evidence>
<sequence>MDSDSAKASFESMRDDPECIHVSNDPNLTGPRGESSVAAEEGGGCDGATGAKGIDAVDTAAAVLNPVAEMSGVVDAVSADLAVEGGGGGEENASFVAQECGSLDLVGGGAAVEVVPPVVGEGGEEDRAAEQSDSAANLLGLGSEKVSISGDNLEESKEEEPPASEVNGDDSLREGSQEVVCGGKADEKSSQAIESKLDVMEEDTAAQAASLEDIVSVDIDIPDAKDVASVAGFTEISSQDKDVASVASVDSVPLEQELLKELQIGEEARDLTDGDAKEDMDVTEGAMGNQLLKKTEEEEKPVLEIKTNPQDVDDVANEGSEKNETRVGESSVDKETVMDDVKENVEKDPEAGKSVDMHVPESAEEVETYVKYGDGIEEDGEGMAGVGEAEQTVDLEETQKLSEELAKVDETKIAEASEETGTVIRHEDEEKMDDMTDMAEDVKIHGDSSTADIEGGREDLEEMGVTEELEETVTDKVEGAKIDGVSEETETRIEDEDQEKDDDMADVKTHGDSLVADIEEGKEIQEEMGLAEMTETQEETVEGKAVRTKVAEASEETETRSVDVDHEKDENMMDVKTLGDSSVADTEEEKKRQEEMGMAEMTEMTETQEETVEGKVDGTKAAEMSEETEARTEDEDEEKDENMTDAETHVDSSLADIEEGKESQEEIEMTELTATQDESVTAETGDEDAEDVEEENKGVGGKRKRVRNTKTGKKKEEDVCFICFDGGDLVLCDRRGCPKAYHPSCVNQDEDFFRSKGKWNCGWHQCSKCEKTATYLCYTCVFSLCKGCAKDAVFFCIRGNKGFCETCMETIKLIEREEQEKKEPAQLDFDDKTSWESLFKDYWIDLKTQLSISPEELDQAKSPQKGNKSHAGKQGTAREIDYVTDEGSDSDSSPKKRKTRSRSKPGSAEKNQSPANKSSSGETWASKELLDVVAHMRRGDRSFLPSTEVHALLLDYIKKYNLRDPRRKSQVVCDSRLKNLFGKSHVGHFEMLNILDTHFLDKEQQQADNIQGSIVDTDPDYVDLDENVDHPVKSAKDKKRKTRKKGARKGRQSNLDDFAAVDMHNINLIYLRRSLVEDLLEDSTAFEEKVASAFVRLRISGNQKQDLYRLVQVVGTSKAPEPYKVGKKTTDYVLEILNLDKTEVISIDIISNQDFTEDECNRLRQSIKCGLINRLTVGDIQEKAIALQEVRVKNLLDAEILRFSHLRDRASDMGHRKEYPYLERANDLSFVKVQLLKSPEERQRRLEEIPEIHADPKMDPDYESEDEEEKEKEKSLRRRSSSFNRRGRDPISPRKGGFSSNESWTGTSNYSSTSANRELSRSYSGRGSNGRGDYLGSSDDKVSDSLWNSGREREKDMQQYLGTEKPRTVSLPEPPPRSSRAVAPPELSPRIAPVISTPPPPVVPQPAPKSNESEKMWHYKDPSGKVQGPFSMAQLRKWNNTGYFPAKLEIWKANESSLDSVLLTDALAGLFQKQGQSVDNSYTKAYSGQSSQSEPNIGSSARTAPSVLDIPKNSQDTWSSGGSLPSPTPTQMTTPTAKRRSFESRWSPTKPSAQSAVQSMSFPSAQSVPSQASRTDIPVVVNTASALQPGTHPIPTPDRANVSVNHYGSSGPLPSPTPVGGMQSWGNMQTDKFDLHGRGRGDAPFSSQNSSASYGTTTPSALTSQSQPGFPASDPWRAPVPSQSNTQTQAPAWAMNTSQNSGQPQAPTNQNSSWGQATVVNPNMGWAGPPQAGMSVNWAASSVPPTGQGMPNPGWGGPAQVQQPQAYPNSGWGVTGQAQSQAQVQAPGSSTSSGWMQTGQGMQSGNSNQNWGTQNQTAMPSGGSGGNQTGYWGNQQNQNGDSGYGWNRQSSGSGGHNNNFKGQRVCKFHRENGNCRKGAACTYLHN</sequence>
<dbReference type="Pfam" id="PF00642">
    <property type="entry name" value="zf-CCCH"/>
    <property type="match status" value="1"/>
</dbReference>
<dbReference type="InterPro" id="IPR019786">
    <property type="entry name" value="Zinc_finger_PHD-type_CS"/>
</dbReference>
<dbReference type="PANTHER" id="PTHR13115:SF14">
    <property type="entry name" value="ZINC FINGER CCCH DOMAIN-CONTAINING PROTEIN 19"/>
    <property type="match status" value="1"/>
</dbReference>
<feature type="region of interest" description="Disordered" evidence="9">
    <location>
        <begin position="855"/>
        <end position="923"/>
    </location>
</feature>
<evidence type="ECO:0000256" key="1">
    <source>
        <dbReference type="ARBA" id="ARBA00004123"/>
    </source>
</evidence>
<dbReference type="PROSITE" id="PS51360">
    <property type="entry name" value="PLUS3"/>
    <property type="match status" value="1"/>
</dbReference>
<keyword evidence="3 8" id="KW-0863">Zinc-finger</keyword>
<feature type="region of interest" description="Disordered" evidence="9">
    <location>
        <begin position="1"/>
        <end position="50"/>
    </location>
</feature>
<evidence type="ECO:0000313" key="16">
    <source>
        <dbReference type="Proteomes" id="UP000824890"/>
    </source>
</evidence>
<feature type="compositionally biased region" description="Basic and acidic residues" evidence="9">
    <location>
        <begin position="319"/>
        <end position="361"/>
    </location>
</feature>
<gene>
    <name evidence="15" type="ORF">HID58_032467</name>
</gene>
<feature type="region of interest" description="Disordered" evidence="9">
    <location>
        <begin position="1246"/>
        <end position="1425"/>
    </location>
</feature>
<evidence type="ECO:0000259" key="13">
    <source>
        <dbReference type="PROSITE" id="PS51360"/>
    </source>
</evidence>
<dbReference type="Proteomes" id="UP000824890">
    <property type="component" value="Unassembled WGS sequence"/>
</dbReference>
<feature type="compositionally biased region" description="Basic and acidic residues" evidence="9">
    <location>
        <begin position="1411"/>
        <end position="1423"/>
    </location>
</feature>
<dbReference type="Pfam" id="PF25980">
    <property type="entry name" value="NERD_plant"/>
    <property type="match status" value="1"/>
</dbReference>
<dbReference type="InterPro" id="IPR036885">
    <property type="entry name" value="SWIB_MDM2_dom_sf"/>
</dbReference>
<organism evidence="15 16">
    <name type="scientific">Brassica napus</name>
    <name type="common">Rape</name>
    <dbReference type="NCBI Taxonomy" id="3708"/>
    <lineage>
        <taxon>Eukaryota</taxon>
        <taxon>Viridiplantae</taxon>
        <taxon>Streptophyta</taxon>
        <taxon>Embryophyta</taxon>
        <taxon>Tracheophyta</taxon>
        <taxon>Spermatophyta</taxon>
        <taxon>Magnoliopsida</taxon>
        <taxon>eudicotyledons</taxon>
        <taxon>Gunneridae</taxon>
        <taxon>Pentapetalae</taxon>
        <taxon>rosids</taxon>
        <taxon>malvids</taxon>
        <taxon>Brassicales</taxon>
        <taxon>Brassicaceae</taxon>
        <taxon>Brassiceae</taxon>
        <taxon>Brassica</taxon>
    </lineage>
</organism>
<dbReference type="SMART" id="SM00249">
    <property type="entry name" value="PHD"/>
    <property type="match status" value="1"/>
</dbReference>
<evidence type="ECO:0000256" key="8">
    <source>
        <dbReference type="PROSITE-ProRule" id="PRU00723"/>
    </source>
</evidence>
<dbReference type="PROSITE" id="PS51925">
    <property type="entry name" value="SWIB_MDM2"/>
    <property type="match status" value="1"/>
</dbReference>
<evidence type="ECO:0000259" key="12">
    <source>
        <dbReference type="PROSITE" id="PS50829"/>
    </source>
</evidence>
<dbReference type="SUPFAM" id="SSF47592">
    <property type="entry name" value="SWIB/MDM2 domain"/>
    <property type="match status" value="1"/>
</dbReference>
<feature type="compositionally biased region" description="Polar residues" evidence="9">
    <location>
        <begin position="1829"/>
        <end position="1858"/>
    </location>
</feature>
<feature type="compositionally biased region" description="Acidic residues" evidence="9">
    <location>
        <begin position="684"/>
        <end position="694"/>
    </location>
</feature>
<feature type="compositionally biased region" description="Polar residues" evidence="9">
    <location>
        <begin position="1544"/>
        <end position="1559"/>
    </location>
</feature>
<feature type="domain" description="PHD-type" evidence="10">
    <location>
        <begin position="717"/>
        <end position="783"/>
    </location>
</feature>
<dbReference type="InterPro" id="IPR003169">
    <property type="entry name" value="GYF"/>
</dbReference>
<dbReference type="InterPro" id="IPR019787">
    <property type="entry name" value="Znf_PHD-finger"/>
</dbReference>
<feature type="compositionally biased region" description="Basic and acidic residues" evidence="9">
    <location>
        <begin position="541"/>
        <end position="573"/>
    </location>
</feature>
<feature type="compositionally biased region" description="Acidic residues" evidence="9">
    <location>
        <begin position="1261"/>
        <end position="1270"/>
    </location>
</feature>
<feature type="region of interest" description="Disordered" evidence="9">
    <location>
        <begin position="1025"/>
        <end position="1051"/>
    </location>
</feature>
<feature type="domain" description="GYF" evidence="12">
    <location>
        <begin position="1414"/>
        <end position="1468"/>
    </location>
</feature>
<feature type="compositionally biased region" description="Polar residues" evidence="9">
    <location>
        <begin position="1786"/>
        <end position="1819"/>
    </location>
</feature>
<dbReference type="Pfam" id="PF02213">
    <property type="entry name" value="GYF"/>
    <property type="match status" value="1"/>
</dbReference>
<keyword evidence="7" id="KW-0539">Nucleus</keyword>
<feature type="compositionally biased region" description="Low complexity" evidence="9">
    <location>
        <begin position="1378"/>
        <end position="1395"/>
    </location>
</feature>
<feature type="compositionally biased region" description="Basic and acidic residues" evidence="9">
    <location>
        <begin position="404"/>
        <end position="415"/>
    </location>
</feature>
<feature type="compositionally biased region" description="Acidic residues" evidence="9">
    <location>
        <begin position="624"/>
        <end position="644"/>
    </location>
</feature>
<dbReference type="SMART" id="SM00719">
    <property type="entry name" value="Plus3"/>
    <property type="match status" value="1"/>
</dbReference>
<keyword evidence="4 8" id="KW-0862">Zinc</keyword>
<evidence type="ECO:0000259" key="11">
    <source>
        <dbReference type="PROSITE" id="PS50103"/>
    </source>
</evidence>
<dbReference type="SMART" id="SM00151">
    <property type="entry name" value="SWIB"/>
    <property type="match status" value="1"/>
</dbReference>
<feature type="zinc finger region" description="C3H1-type" evidence="8">
    <location>
        <begin position="1860"/>
        <end position="1886"/>
    </location>
</feature>
<feature type="compositionally biased region" description="Polar residues" evidence="9">
    <location>
        <begin position="1645"/>
        <end position="1668"/>
    </location>
</feature>
<feature type="compositionally biased region" description="Polar residues" evidence="9">
    <location>
        <begin position="672"/>
        <end position="682"/>
    </location>
</feature>
<feature type="region of interest" description="Disordered" evidence="9">
    <location>
        <begin position="122"/>
        <end position="175"/>
    </location>
</feature>
<evidence type="ECO:0000259" key="10">
    <source>
        <dbReference type="PROSITE" id="PS50016"/>
    </source>
</evidence>